<dbReference type="InterPro" id="IPR000719">
    <property type="entry name" value="Prot_kinase_dom"/>
</dbReference>
<evidence type="ECO:0000313" key="11">
    <source>
        <dbReference type="EMBL" id="CAD1827741.1"/>
    </source>
</evidence>
<dbReference type="Gene3D" id="3.30.200.20">
    <property type="entry name" value="Phosphorylase Kinase, domain 1"/>
    <property type="match status" value="1"/>
</dbReference>
<evidence type="ECO:0000256" key="4">
    <source>
        <dbReference type="ARBA" id="ARBA00022679"/>
    </source>
</evidence>
<keyword evidence="4" id="KW-0808">Transferase</keyword>
<evidence type="ECO:0000259" key="10">
    <source>
        <dbReference type="PROSITE" id="PS50011"/>
    </source>
</evidence>
<dbReference type="PANTHER" id="PTHR47973">
    <property type="entry name" value="CYSTEINE-RICH RECEPTOR-LIKE PROTEIN KINASE 3"/>
    <property type="match status" value="1"/>
</dbReference>
<comment type="subcellular location">
    <subcellularLocation>
        <location evidence="1">Membrane</location>
        <topology evidence="1">Single-pass membrane protein</topology>
    </subcellularLocation>
</comment>
<evidence type="ECO:0000256" key="8">
    <source>
        <dbReference type="ARBA" id="ARBA00023170"/>
    </source>
</evidence>
<name>A0A6V7PA80_ANACO</name>
<keyword evidence="8" id="KW-0675">Receptor</keyword>
<evidence type="ECO:0000256" key="3">
    <source>
        <dbReference type="ARBA" id="ARBA00022553"/>
    </source>
</evidence>
<dbReference type="Pfam" id="PF07714">
    <property type="entry name" value="PK_Tyr_Ser-Thr"/>
    <property type="match status" value="1"/>
</dbReference>
<proteinExistence type="predicted"/>
<keyword evidence="7 9" id="KW-0067">ATP-binding</keyword>
<dbReference type="Gene3D" id="1.10.510.10">
    <property type="entry name" value="Transferase(Phosphotransferase) domain 1"/>
    <property type="match status" value="1"/>
</dbReference>
<protein>
    <recommendedName>
        <fullName evidence="10">Protein kinase domain-containing protein</fullName>
    </recommendedName>
</protein>
<organism evidence="11">
    <name type="scientific">Ananas comosus var. bracteatus</name>
    <name type="common">red pineapple</name>
    <dbReference type="NCBI Taxonomy" id="296719"/>
    <lineage>
        <taxon>Eukaryota</taxon>
        <taxon>Viridiplantae</taxon>
        <taxon>Streptophyta</taxon>
        <taxon>Embryophyta</taxon>
        <taxon>Tracheophyta</taxon>
        <taxon>Spermatophyta</taxon>
        <taxon>Magnoliopsida</taxon>
        <taxon>Liliopsida</taxon>
        <taxon>Poales</taxon>
        <taxon>Bromeliaceae</taxon>
        <taxon>Bromelioideae</taxon>
        <taxon>Ananas</taxon>
    </lineage>
</organism>
<dbReference type="CDD" id="cd14066">
    <property type="entry name" value="STKc_IRAK"/>
    <property type="match status" value="1"/>
</dbReference>
<keyword evidence="6" id="KW-0418">Kinase</keyword>
<dbReference type="GO" id="GO:0016020">
    <property type="term" value="C:membrane"/>
    <property type="evidence" value="ECO:0007669"/>
    <property type="project" value="UniProtKB-SubCell"/>
</dbReference>
<evidence type="ECO:0000256" key="7">
    <source>
        <dbReference type="ARBA" id="ARBA00022840"/>
    </source>
</evidence>
<dbReference type="SUPFAM" id="SSF56112">
    <property type="entry name" value="Protein kinase-like (PK-like)"/>
    <property type="match status" value="1"/>
</dbReference>
<dbReference type="InterPro" id="IPR017441">
    <property type="entry name" value="Protein_kinase_ATP_BS"/>
</dbReference>
<evidence type="ECO:0000256" key="1">
    <source>
        <dbReference type="ARBA" id="ARBA00004167"/>
    </source>
</evidence>
<dbReference type="GO" id="GO:0004674">
    <property type="term" value="F:protein serine/threonine kinase activity"/>
    <property type="evidence" value="ECO:0007669"/>
    <property type="project" value="UniProtKB-KW"/>
</dbReference>
<keyword evidence="5 9" id="KW-0547">Nucleotide-binding</keyword>
<dbReference type="FunFam" id="1.10.510.10:FF:000146">
    <property type="entry name" value="LRR receptor-like serine/threonine-protein kinase IOS1"/>
    <property type="match status" value="1"/>
</dbReference>
<evidence type="ECO:0000256" key="2">
    <source>
        <dbReference type="ARBA" id="ARBA00022527"/>
    </source>
</evidence>
<dbReference type="PROSITE" id="PS00107">
    <property type="entry name" value="PROTEIN_KINASE_ATP"/>
    <property type="match status" value="1"/>
</dbReference>
<evidence type="ECO:0000256" key="6">
    <source>
        <dbReference type="ARBA" id="ARBA00022777"/>
    </source>
</evidence>
<keyword evidence="2" id="KW-0723">Serine/threonine-protein kinase</keyword>
<accession>A0A6V7PA80</accession>
<evidence type="ECO:0000256" key="9">
    <source>
        <dbReference type="PROSITE-ProRule" id="PRU10141"/>
    </source>
</evidence>
<reference evidence="11" key="1">
    <citation type="submission" date="2020-07" db="EMBL/GenBank/DDBJ databases">
        <authorList>
            <person name="Lin J."/>
        </authorList>
    </citation>
    <scope>NUCLEOTIDE SEQUENCE</scope>
</reference>
<dbReference type="AlphaFoldDB" id="A0A6V7PA80"/>
<feature type="domain" description="Protein kinase" evidence="10">
    <location>
        <begin position="47"/>
        <end position="327"/>
    </location>
</feature>
<gene>
    <name evidence="11" type="ORF">CB5_LOCUS10952</name>
</gene>
<dbReference type="InterPro" id="IPR011009">
    <property type="entry name" value="Kinase-like_dom_sf"/>
</dbReference>
<evidence type="ECO:0000256" key="5">
    <source>
        <dbReference type="ARBA" id="ARBA00022741"/>
    </source>
</evidence>
<dbReference type="InterPro" id="IPR052059">
    <property type="entry name" value="CR_Ser/Thr_kinase"/>
</dbReference>
<feature type="binding site" evidence="9">
    <location>
        <position position="75"/>
    </location>
    <ligand>
        <name>ATP</name>
        <dbReference type="ChEBI" id="CHEBI:30616"/>
    </ligand>
</feature>
<dbReference type="FunFam" id="3.30.200.20:FF:000305">
    <property type="entry name" value="PTI1-like tyrosine-protein kinase At3g15890"/>
    <property type="match status" value="1"/>
</dbReference>
<sequence length="350" mass="39320">MHLRLYQMKFCSFFFCCGRPSDWSEKGSGSSRWVFSLRELLSATNNFNYDNKLGEGESGSVYWGQLWDGSQIAVKRLRVLREKAEQDFAAEVETMARVRHKNLLSLRGYCSEGPERLLVYDYMPNFSLYSHLHGPHSAERLLHWGRRMSVAIGSAEGIAYLHHHATPRIIHRNIKASNVLLDSEFRARVADFGLADLVPESAAQVATTVKGTQGYLAPELAISAKATESCDVYSFGVLLLELVSGKRSIEKSSTNQRIAIADWAFPLAREKRFDEIVDPKLDGSYVKEELKRLVLVGLFCAQSQPQSRPTMLEVAELLKGGAKEKLLFMQNDEMFRIQTTASSQGKASSL</sequence>
<dbReference type="GO" id="GO:0005524">
    <property type="term" value="F:ATP binding"/>
    <property type="evidence" value="ECO:0007669"/>
    <property type="project" value="UniProtKB-UniRule"/>
</dbReference>
<dbReference type="InterPro" id="IPR001245">
    <property type="entry name" value="Ser-Thr/Tyr_kinase_cat_dom"/>
</dbReference>
<dbReference type="EMBL" id="LR862146">
    <property type="protein sequence ID" value="CAD1827741.1"/>
    <property type="molecule type" value="Genomic_DNA"/>
</dbReference>
<keyword evidence="3" id="KW-0597">Phosphoprotein</keyword>
<dbReference type="PROSITE" id="PS50011">
    <property type="entry name" value="PROTEIN_KINASE_DOM"/>
    <property type="match status" value="1"/>
</dbReference>